<sequence length="178" mass="19955">MTTDSLALDHVLGDVVEPFRRTVSLRISYSNRTVVNGMDLRPSAVAIKPRVEIGGADFRVSYTLVMVDPDAPNPSSPTLREYLHCFVAVITHRSQIATISGREIVRYESPQPAMGIHRLAFVLYQQRSRQMAFVPLMRENFCTSNFAHQHNLGSPVAAAYFNCQRESGSGGRRFRQAK</sequence>
<dbReference type="EMBL" id="LR862135">
    <property type="protein sequence ID" value="CAD1842227.1"/>
    <property type="molecule type" value="Genomic_DNA"/>
</dbReference>
<name>A0A6V7QH30_ANACO</name>
<dbReference type="InterPro" id="IPR035810">
    <property type="entry name" value="PEBP_euk"/>
</dbReference>
<dbReference type="InterPro" id="IPR008914">
    <property type="entry name" value="PEBP"/>
</dbReference>
<dbReference type="PROSITE" id="PS01220">
    <property type="entry name" value="PBP"/>
    <property type="match status" value="1"/>
</dbReference>
<dbReference type="InterPro" id="IPR001858">
    <property type="entry name" value="Phosphatidylethanolamine-bd_CS"/>
</dbReference>
<accession>A0A6V7QH30</accession>
<dbReference type="PANTHER" id="PTHR11362">
    <property type="entry name" value="PHOSPHATIDYLETHANOLAMINE-BINDING PROTEIN"/>
    <property type="match status" value="1"/>
</dbReference>
<dbReference type="SUPFAM" id="SSF49777">
    <property type="entry name" value="PEBP-like"/>
    <property type="match status" value="1"/>
</dbReference>
<evidence type="ECO:0000313" key="2">
    <source>
        <dbReference type="EMBL" id="CAD1842227.1"/>
    </source>
</evidence>
<evidence type="ECO:0000256" key="1">
    <source>
        <dbReference type="ARBA" id="ARBA00007091"/>
    </source>
</evidence>
<dbReference type="CDD" id="cd00866">
    <property type="entry name" value="PEBP_euk"/>
    <property type="match status" value="1"/>
</dbReference>
<dbReference type="AlphaFoldDB" id="A0A6V7QH30"/>
<dbReference type="InterPro" id="IPR036610">
    <property type="entry name" value="PEBP-like_sf"/>
</dbReference>
<evidence type="ECO:0008006" key="3">
    <source>
        <dbReference type="Google" id="ProtNLM"/>
    </source>
</evidence>
<reference evidence="2" key="1">
    <citation type="submission" date="2020-07" db="EMBL/GenBank/DDBJ databases">
        <authorList>
            <person name="Lin J."/>
        </authorList>
    </citation>
    <scope>NUCLEOTIDE SEQUENCE</scope>
</reference>
<dbReference type="PANTHER" id="PTHR11362:SF106">
    <property type="entry name" value="OS01G0202700 PROTEIN"/>
    <property type="match status" value="1"/>
</dbReference>
<gene>
    <name evidence="2" type="ORF">CB5_LOCUS25438</name>
</gene>
<dbReference type="Gene3D" id="3.90.280.10">
    <property type="entry name" value="PEBP-like"/>
    <property type="match status" value="1"/>
</dbReference>
<dbReference type="Pfam" id="PF01161">
    <property type="entry name" value="PBP"/>
    <property type="match status" value="1"/>
</dbReference>
<organism evidence="2">
    <name type="scientific">Ananas comosus var. bracteatus</name>
    <name type="common">red pineapple</name>
    <dbReference type="NCBI Taxonomy" id="296719"/>
    <lineage>
        <taxon>Eukaryota</taxon>
        <taxon>Viridiplantae</taxon>
        <taxon>Streptophyta</taxon>
        <taxon>Embryophyta</taxon>
        <taxon>Tracheophyta</taxon>
        <taxon>Spermatophyta</taxon>
        <taxon>Magnoliopsida</taxon>
        <taxon>Liliopsida</taxon>
        <taxon>Poales</taxon>
        <taxon>Bromeliaceae</taxon>
        <taxon>Bromelioideae</taxon>
        <taxon>Ananas</taxon>
    </lineage>
</organism>
<comment type="similarity">
    <text evidence="1">Belongs to the phosphatidylethanolamine-binding protein family.</text>
</comment>
<proteinExistence type="inferred from homology"/>
<protein>
    <recommendedName>
        <fullName evidence="3">Protein HEADING DATE 3A</fullName>
    </recommendedName>
</protein>